<dbReference type="PANTHER" id="PTHR43796">
    <property type="entry name" value="CARBOXYNORSPERMIDINE SYNTHASE"/>
    <property type="match status" value="1"/>
</dbReference>
<sequence>MEKNILIIGGYGSVGSVITRHLSEIYPGRVIVAGRNYNKAEQLSKELNHRAVPLRCDIADTGKYSELLKDVALVIMCIDQENTDFVEHCFLEEINYIDITAGYEFLSEVEKLNGIAVENNAIGVLSVGLAPGITNLLAKHCKNQLEEAMQLDIHVLLGSGEKHGTAAYQWMLNNLNTEYSVKGIGEAHVVKSFSEPKKVYFNSEIGKRKTFLFNLSDQHVLADNMDGVQVFTRVCFDSLIMTNLIAFAEMTGLSAILKKELIQDIVIKLINSISLGSDIFMAKVIGRGYDGSTYKCSLSGHGEGYVTGLVAAEVAKRLISSSHPTGVYHLEQLFEPQEAIIALLETEESLKAIL</sequence>
<organism evidence="2 3">
    <name type="scientific">Fodinibius salsisoli</name>
    <dbReference type="NCBI Taxonomy" id="2820877"/>
    <lineage>
        <taxon>Bacteria</taxon>
        <taxon>Pseudomonadati</taxon>
        <taxon>Balneolota</taxon>
        <taxon>Balneolia</taxon>
        <taxon>Balneolales</taxon>
        <taxon>Balneolaceae</taxon>
        <taxon>Fodinibius</taxon>
    </lineage>
</organism>
<dbReference type="Proteomes" id="UP001207918">
    <property type="component" value="Unassembled WGS sequence"/>
</dbReference>
<dbReference type="SUPFAM" id="SSF51735">
    <property type="entry name" value="NAD(P)-binding Rossmann-fold domains"/>
    <property type="match status" value="1"/>
</dbReference>
<name>A0ABT3PIG2_9BACT</name>
<reference evidence="2 3" key="1">
    <citation type="submission" date="2021-03" db="EMBL/GenBank/DDBJ databases">
        <title>Aliifodinibius sp. nov., a new bacterium isolated from saline soil.</title>
        <authorList>
            <person name="Galisteo C."/>
            <person name="De La Haba R."/>
            <person name="Sanchez-Porro C."/>
            <person name="Ventosa A."/>
        </authorList>
    </citation>
    <scope>NUCLEOTIDE SEQUENCE [LARGE SCALE GENOMIC DNA]</scope>
    <source>
        <strain evidence="2 3">1BSP15-2V2</strain>
    </source>
</reference>
<proteinExistence type="predicted"/>
<dbReference type="InterPro" id="IPR005097">
    <property type="entry name" value="Sacchrp_dh_NADP-bd"/>
</dbReference>
<keyword evidence="3" id="KW-1185">Reference proteome</keyword>
<evidence type="ECO:0000313" key="2">
    <source>
        <dbReference type="EMBL" id="MCW9705726.1"/>
    </source>
</evidence>
<feature type="domain" description="Saccharopine dehydrogenase NADP binding" evidence="1">
    <location>
        <begin position="5"/>
        <end position="117"/>
    </location>
</feature>
<dbReference type="Gene3D" id="3.30.360.10">
    <property type="entry name" value="Dihydrodipicolinate Reductase, domain 2"/>
    <property type="match status" value="1"/>
</dbReference>
<dbReference type="EMBL" id="JAGGJA010000001">
    <property type="protein sequence ID" value="MCW9705726.1"/>
    <property type="molecule type" value="Genomic_DNA"/>
</dbReference>
<gene>
    <name evidence="2" type="ORF">J6I44_02605</name>
</gene>
<comment type="caution">
    <text evidence="2">The sequence shown here is derived from an EMBL/GenBank/DDBJ whole genome shotgun (WGS) entry which is preliminary data.</text>
</comment>
<evidence type="ECO:0000313" key="3">
    <source>
        <dbReference type="Proteomes" id="UP001207918"/>
    </source>
</evidence>
<accession>A0ABT3PIG2</accession>
<dbReference type="InterPro" id="IPR036291">
    <property type="entry name" value="NAD(P)-bd_dom_sf"/>
</dbReference>
<protein>
    <submittedName>
        <fullName evidence="2">Saccharopine dehydrogenase NADP-binding domain-containing protein</fullName>
    </submittedName>
</protein>
<dbReference type="RefSeq" id="WP_265764390.1">
    <property type="nucleotide sequence ID" value="NZ_JAGGJA010000001.1"/>
</dbReference>
<dbReference type="Gene3D" id="3.40.50.720">
    <property type="entry name" value="NAD(P)-binding Rossmann-like Domain"/>
    <property type="match status" value="1"/>
</dbReference>
<dbReference type="PANTHER" id="PTHR43796:SF2">
    <property type="entry name" value="CARBOXYNORSPERMIDINE SYNTHASE"/>
    <property type="match status" value="1"/>
</dbReference>
<dbReference type="Pfam" id="PF03435">
    <property type="entry name" value="Sacchrp_dh_NADP"/>
    <property type="match status" value="1"/>
</dbReference>
<evidence type="ECO:0000259" key="1">
    <source>
        <dbReference type="Pfam" id="PF03435"/>
    </source>
</evidence>